<keyword evidence="9" id="KW-1185">Reference proteome</keyword>
<sequence>MSTSAPSLTASEAFKVRRSVYALSDTDLPVTDARVQEIINSAILHTPSPFNSQDGRAVLLVKDEHKKFWDIAYDVAKATAAPEIFEKLYVARLKMFRAAYGTVLFYSDPAPLKALEAKWPMIQDKFAQWADQENGMLQYAVWTMLSAEGLGCSLQHYNPSVDSRVAAEWNIPAEWNLQAQLVFGKAVAPAREKTFEPLEGRVFVHGA</sequence>
<dbReference type="Gene3D" id="3.40.109.10">
    <property type="entry name" value="NADH Oxidase"/>
    <property type="match status" value="1"/>
</dbReference>
<dbReference type="Proteomes" id="UP001270362">
    <property type="component" value="Unassembled WGS sequence"/>
</dbReference>
<dbReference type="CDD" id="cd02140">
    <property type="entry name" value="Frm2-like"/>
    <property type="match status" value="1"/>
</dbReference>
<evidence type="ECO:0000313" key="9">
    <source>
        <dbReference type="Proteomes" id="UP001270362"/>
    </source>
</evidence>
<organism evidence="8 9">
    <name type="scientific">Podospora appendiculata</name>
    <dbReference type="NCBI Taxonomy" id="314037"/>
    <lineage>
        <taxon>Eukaryota</taxon>
        <taxon>Fungi</taxon>
        <taxon>Dikarya</taxon>
        <taxon>Ascomycota</taxon>
        <taxon>Pezizomycotina</taxon>
        <taxon>Sordariomycetes</taxon>
        <taxon>Sordariomycetidae</taxon>
        <taxon>Sordariales</taxon>
        <taxon>Podosporaceae</taxon>
        <taxon>Podospora</taxon>
    </lineage>
</organism>
<keyword evidence="6" id="KW-0539">Nucleus</keyword>
<keyword evidence="4" id="KW-0963">Cytoplasm</keyword>
<evidence type="ECO:0000256" key="6">
    <source>
        <dbReference type="ARBA" id="ARBA00023242"/>
    </source>
</evidence>
<dbReference type="FunFam" id="3.40.109.10:FF:000001">
    <property type="entry name" value="Nitroreductase family"/>
    <property type="match status" value="1"/>
</dbReference>
<dbReference type="GO" id="GO:0005737">
    <property type="term" value="C:cytoplasm"/>
    <property type="evidence" value="ECO:0007669"/>
    <property type="project" value="UniProtKB-SubCell"/>
</dbReference>
<evidence type="ECO:0000256" key="5">
    <source>
        <dbReference type="ARBA" id="ARBA00023002"/>
    </source>
</evidence>
<dbReference type="PANTHER" id="PTHR43035:SF1">
    <property type="entry name" value="FATTY ACID REPRESSION MUTANT PROTEIN 2-RELATED"/>
    <property type="match status" value="1"/>
</dbReference>
<evidence type="ECO:0000256" key="3">
    <source>
        <dbReference type="ARBA" id="ARBA00007118"/>
    </source>
</evidence>
<dbReference type="AlphaFoldDB" id="A0AAE0X6U8"/>
<evidence type="ECO:0000259" key="7">
    <source>
        <dbReference type="Pfam" id="PF00881"/>
    </source>
</evidence>
<gene>
    <name evidence="8" type="ORF">B0T22DRAFT_527145</name>
</gene>
<dbReference type="PANTHER" id="PTHR43035">
    <property type="entry name" value="FATTY ACID REPRESSION MUTANT PROTEIN 2-RELATED"/>
    <property type="match status" value="1"/>
</dbReference>
<comment type="caution">
    <text evidence="8">The sequence shown here is derived from an EMBL/GenBank/DDBJ whole genome shotgun (WGS) entry which is preliminary data.</text>
</comment>
<dbReference type="EMBL" id="JAULSO010000002">
    <property type="protein sequence ID" value="KAK3687171.1"/>
    <property type="molecule type" value="Genomic_DNA"/>
</dbReference>
<feature type="domain" description="Nitroreductase" evidence="7">
    <location>
        <begin position="16"/>
        <end position="185"/>
    </location>
</feature>
<comment type="subcellular location">
    <subcellularLocation>
        <location evidence="2">Cytoplasm</location>
    </subcellularLocation>
    <subcellularLocation>
        <location evidence="1">Nucleus</location>
    </subcellularLocation>
</comment>
<dbReference type="Pfam" id="PF00881">
    <property type="entry name" value="Nitroreductase"/>
    <property type="match status" value="1"/>
</dbReference>
<dbReference type="GO" id="GO:0034599">
    <property type="term" value="P:cellular response to oxidative stress"/>
    <property type="evidence" value="ECO:0007669"/>
    <property type="project" value="InterPro"/>
</dbReference>
<evidence type="ECO:0000256" key="1">
    <source>
        <dbReference type="ARBA" id="ARBA00004123"/>
    </source>
</evidence>
<protein>
    <submittedName>
        <fullName evidence="8">Fatty acid repression mutant protein</fullName>
    </submittedName>
</protein>
<accession>A0AAE0X6U8</accession>
<dbReference type="InterPro" id="IPR029479">
    <property type="entry name" value="Nitroreductase"/>
</dbReference>
<proteinExistence type="inferred from homology"/>
<reference evidence="8" key="2">
    <citation type="submission" date="2023-06" db="EMBL/GenBank/DDBJ databases">
        <authorList>
            <consortium name="Lawrence Berkeley National Laboratory"/>
            <person name="Haridas S."/>
            <person name="Hensen N."/>
            <person name="Bonometti L."/>
            <person name="Westerberg I."/>
            <person name="Brannstrom I.O."/>
            <person name="Guillou S."/>
            <person name="Cros-Aarteil S."/>
            <person name="Calhoun S."/>
            <person name="Kuo A."/>
            <person name="Mondo S."/>
            <person name="Pangilinan J."/>
            <person name="Riley R."/>
            <person name="Labutti K."/>
            <person name="Andreopoulos B."/>
            <person name="Lipzen A."/>
            <person name="Chen C."/>
            <person name="Yanf M."/>
            <person name="Daum C."/>
            <person name="Ng V."/>
            <person name="Clum A."/>
            <person name="Steindorff A."/>
            <person name="Ohm R."/>
            <person name="Martin F."/>
            <person name="Silar P."/>
            <person name="Natvig D."/>
            <person name="Lalanne C."/>
            <person name="Gautier V."/>
            <person name="Ament-Velasquez S.L."/>
            <person name="Kruys A."/>
            <person name="Hutchinson M.I."/>
            <person name="Powell A.J."/>
            <person name="Barry K."/>
            <person name="Miller A.N."/>
            <person name="Grigoriev I.V."/>
            <person name="Debuchy R."/>
            <person name="Gladieux P."/>
            <person name="Thoren M.H."/>
            <person name="Johannesson H."/>
        </authorList>
    </citation>
    <scope>NUCLEOTIDE SEQUENCE</scope>
    <source>
        <strain evidence="8">CBS 314.62</strain>
    </source>
</reference>
<dbReference type="SUPFAM" id="SSF55469">
    <property type="entry name" value="FMN-dependent nitroreductase-like"/>
    <property type="match status" value="1"/>
</dbReference>
<dbReference type="InterPro" id="IPR000415">
    <property type="entry name" value="Nitroreductase-like"/>
</dbReference>
<keyword evidence="5" id="KW-0560">Oxidoreductase</keyword>
<dbReference type="InterPro" id="IPR033877">
    <property type="entry name" value="Frm2/Hbn1"/>
</dbReference>
<dbReference type="GO" id="GO:0016491">
    <property type="term" value="F:oxidoreductase activity"/>
    <property type="evidence" value="ECO:0007669"/>
    <property type="project" value="UniProtKB-KW"/>
</dbReference>
<reference evidence="8" key="1">
    <citation type="journal article" date="2023" name="Mol. Phylogenet. Evol.">
        <title>Genome-scale phylogeny and comparative genomics of the fungal order Sordariales.</title>
        <authorList>
            <person name="Hensen N."/>
            <person name="Bonometti L."/>
            <person name="Westerberg I."/>
            <person name="Brannstrom I.O."/>
            <person name="Guillou S."/>
            <person name="Cros-Aarteil S."/>
            <person name="Calhoun S."/>
            <person name="Haridas S."/>
            <person name="Kuo A."/>
            <person name="Mondo S."/>
            <person name="Pangilinan J."/>
            <person name="Riley R."/>
            <person name="LaButti K."/>
            <person name="Andreopoulos B."/>
            <person name="Lipzen A."/>
            <person name="Chen C."/>
            <person name="Yan M."/>
            <person name="Daum C."/>
            <person name="Ng V."/>
            <person name="Clum A."/>
            <person name="Steindorff A."/>
            <person name="Ohm R.A."/>
            <person name="Martin F."/>
            <person name="Silar P."/>
            <person name="Natvig D.O."/>
            <person name="Lalanne C."/>
            <person name="Gautier V."/>
            <person name="Ament-Velasquez S.L."/>
            <person name="Kruys A."/>
            <person name="Hutchinson M.I."/>
            <person name="Powell A.J."/>
            <person name="Barry K."/>
            <person name="Miller A.N."/>
            <person name="Grigoriev I.V."/>
            <person name="Debuchy R."/>
            <person name="Gladieux P."/>
            <person name="Hiltunen Thoren M."/>
            <person name="Johannesson H."/>
        </authorList>
    </citation>
    <scope>NUCLEOTIDE SEQUENCE</scope>
    <source>
        <strain evidence="8">CBS 314.62</strain>
    </source>
</reference>
<evidence type="ECO:0000256" key="4">
    <source>
        <dbReference type="ARBA" id="ARBA00022490"/>
    </source>
</evidence>
<evidence type="ECO:0000313" key="8">
    <source>
        <dbReference type="EMBL" id="KAK3687171.1"/>
    </source>
</evidence>
<evidence type="ECO:0000256" key="2">
    <source>
        <dbReference type="ARBA" id="ARBA00004496"/>
    </source>
</evidence>
<comment type="similarity">
    <text evidence="3">Belongs to the nitroreductase family.</text>
</comment>
<dbReference type="GO" id="GO:0005634">
    <property type="term" value="C:nucleus"/>
    <property type="evidence" value="ECO:0007669"/>
    <property type="project" value="UniProtKB-SubCell"/>
</dbReference>
<name>A0AAE0X6U8_9PEZI</name>